<feature type="transmembrane region" description="Helical" evidence="6">
    <location>
        <begin position="577"/>
        <end position="594"/>
    </location>
</feature>
<feature type="transmembrane region" description="Helical" evidence="6">
    <location>
        <begin position="391"/>
        <end position="413"/>
    </location>
</feature>
<dbReference type="PANTHER" id="PTHR47154:SF2">
    <property type="entry name" value="G-PROTEIN COUPLED RECEPTOR MTH-RELATED"/>
    <property type="match status" value="1"/>
</dbReference>
<keyword evidence="7" id="KW-0732">Signal</keyword>
<feature type="compositionally biased region" description="Polar residues" evidence="5">
    <location>
        <begin position="687"/>
        <end position="702"/>
    </location>
</feature>
<accession>A0ABN7A928</accession>
<name>A0ABN7A928_9HEMI</name>
<feature type="transmembrane region" description="Helical" evidence="6">
    <location>
        <begin position="475"/>
        <end position="495"/>
    </location>
</feature>
<evidence type="ECO:0000313" key="10">
    <source>
        <dbReference type="Proteomes" id="UP001307889"/>
    </source>
</evidence>
<feature type="region of interest" description="Disordered" evidence="5">
    <location>
        <begin position="671"/>
        <end position="717"/>
    </location>
</feature>
<dbReference type="EMBL" id="AP028909">
    <property type="protein sequence ID" value="BES88806.1"/>
    <property type="molecule type" value="Genomic_DNA"/>
</dbReference>
<feature type="transmembrane region" description="Helical" evidence="6">
    <location>
        <begin position="433"/>
        <end position="454"/>
    </location>
</feature>
<keyword evidence="2 6" id="KW-0812">Transmembrane</keyword>
<evidence type="ECO:0000256" key="2">
    <source>
        <dbReference type="ARBA" id="ARBA00022692"/>
    </source>
</evidence>
<protein>
    <submittedName>
        <fullName evidence="9">G-protein coupled receptor</fullName>
    </submittedName>
</protein>
<evidence type="ECO:0000256" key="1">
    <source>
        <dbReference type="ARBA" id="ARBA00004141"/>
    </source>
</evidence>
<reference evidence="9 10" key="1">
    <citation type="submission" date="2023-09" db="EMBL/GenBank/DDBJ databases">
        <title>Nesidiocoris tenuis whole genome shotgun sequence.</title>
        <authorList>
            <person name="Shibata T."/>
            <person name="Shimoda M."/>
            <person name="Kobayashi T."/>
            <person name="Uehara T."/>
        </authorList>
    </citation>
    <scope>NUCLEOTIDE SEQUENCE [LARGE SCALE GENOMIC DNA]</scope>
    <source>
        <strain evidence="9 10">Japan</strain>
    </source>
</reference>
<evidence type="ECO:0000256" key="5">
    <source>
        <dbReference type="SAM" id="MobiDB-lite"/>
    </source>
</evidence>
<evidence type="ECO:0000256" key="4">
    <source>
        <dbReference type="ARBA" id="ARBA00023136"/>
    </source>
</evidence>
<feature type="transmembrane region" description="Helical" evidence="6">
    <location>
        <begin position="524"/>
        <end position="545"/>
    </location>
</feature>
<feature type="chain" id="PRO_5047238475" evidence="7">
    <location>
        <begin position="21"/>
        <end position="734"/>
    </location>
</feature>
<evidence type="ECO:0000256" key="7">
    <source>
        <dbReference type="SAM" id="SignalP"/>
    </source>
</evidence>
<dbReference type="Pfam" id="PF00002">
    <property type="entry name" value="7tm_2"/>
    <property type="match status" value="1"/>
</dbReference>
<feature type="signal peptide" evidence="7">
    <location>
        <begin position="1"/>
        <end position="20"/>
    </location>
</feature>
<dbReference type="InterPro" id="IPR000832">
    <property type="entry name" value="GPCR_2_secretin-like"/>
</dbReference>
<evidence type="ECO:0000256" key="3">
    <source>
        <dbReference type="ARBA" id="ARBA00022989"/>
    </source>
</evidence>
<sequence>MSRWPLRAPVVLTILGLAASSDPPTINKCCPQGTSLDPATFECRPSGHEWFYMNFTYGLPNCDFVLVNVNASDRVSCIDNSAETGSVVGLTCKSAADPFGFRVPEVNYVRKCCAVGRSYDAARQSCYAERHRSRPASDFFNVLMAGFRGVVDVRVGAPVCPDSFVLVDYLVHFEKVRREESESIVYRDEKHTSSRYFNPDEVCVDLTERHEMLAIRACQPGEVVCRPEGNATCVRKCCADGLAFVGNDTLHCVPSYRPLGTIRFYNMSTQPPAELEPTNPAYYLYNCPERFVLDPADVYYLGGDGLLYLKGFGGGVRDYCVEDVRDTYDVDGTHLEGLKVFKCFGDYDGELKPQMIVNSYGMIVSIVFLLLTLIVYSCLPSLRNLHGKILMLYVTCLLAAYTTHTVIVLYDTVTVDEIETAFLICKALAYTDHFSFTAAFFWLNVISFDIWWNFGAIRPKAGRGAGRRTNDTKRLMAYNAFAWGMSTILTTIAFLSQETDWFPEYARADLGYTTCWYEKQTYGFYFYFVIPTSISQAFNILFFALTAHHCAKVRNELQRVAHTNSDESRFKSDRRKFIMNLKLFIVMGISWALENISYWDWNDVTHIFYLSDLANALQGLFIFGIFILKKRVLKAFARKVKEVLGLATPRAHRPSTSSTVFTVSSNSAKLSTVPVKKPPPLKKSCSDSRLTVGSFRTSNSSGGRHPQNRGHQRAFSSNANNLLSVVHDYRSKPR</sequence>
<feature type="transmembrane region" description="Helical" evidence="6">
    <location>
        <begin position="360"/>
        <end position="379"/>
    </location>
</feature>
<evidence type="ECO:0000313" key="9">
    <source>
        <dbReference type="EMBL" id="BES88806.1"/>
    </source>
</evidence>
<gene>
    <name evidence="9" type="ORF">NTJ_01613</name>
</gene>
<dbReference type="SUPFAM" id="SSF81321">
    <property type="entry name" value="Family A G protein-coupled receptor-like"/>
    <property type="match status" value="1"/>
</dbReference>
<dbReference type="Gene3D" id="1.20.1070.10">
    <property type="entry name" value="Rhodopsin 7-helix transmembrane proteins"/>
    <property type="match status" value="1"/>
</dbReference>
<feature type="transmembrane region" description="Helical" evidence="6">
    <location>
        <begin position="606"/>
        <end position="628"/>
    </location>
</feature>
<feature type="domain" description="G-protein coupled receptors family 2 profile 2" evidence="8">
    <location>
        <begin position="354"/>
        <end position="630"/>
    </location>
</feature>
<keyword evidence="10" id="KW-1185">Reference proteome</keyword>
<evidence type="ECO:0000259" key="8">
    <source>
        <dbReference type="PROSITE" id="PS50261"/>
    </source>
</evidence>
<keyword evidence="9" id="KW-0675">Receptor</keyword>
<dbReference type="PROSITE" id="PS50261">
    <property type="entry name" value="G_PROTEIN_RECEP_F2_4"/>
    <property type="match status" value="1"/>
</dbReference>
<dbReference type="InterPro" id="IPR051384">
    <property type="entry name" value="Mth_GPCR"/>
</dbReference>
<keyword evidence="4 6" id="KW-0472">Membrane</keyword>
<evidence type="ECO:0000256" key="6">
    <source>
        <dbReference type="SAM" id="Phobius"/>
    </source>
</evidence>
<proteinExistence type="predicted"/>
<dbReference type="PANTHER" id="PTHR47154">
    <property type="entry name" value="G-PROTEIN COUPLED RECEPTOR MTH-RELATED"/>
    <property type="match status" value="1"/>
</dbReference>
<dbReference type="CDD" id="cd15039">
    <property type="entry name" value="7tmB3_Methuselah-like"/>
    <property type="match status" value="1"/>
</dbReference>
<comment type="subcellular location">
    <subcellularLocation>
        <location evidence="1">Membrane</location>
        <topology evidence="1">Multi-pass membrane protein</topology>
    </subcellularLocation>
</comment>
<dbReference type="Proteomes" id="UP001307889">
    <property type="component" value="Chromosome 1"/>
</dbReference>
<dbReference type="InterPro" id="IPR017981">
    <property type="entry name" value="GPCR_2-like_7TM"/>
</dbReference>
<keyword evidence="3 6" id="KW-1133">Transmembrane helix</keyword>
<organism evidence="9 10">
    <name type="scientific">Nesidiocoris tenuis</name>
    <dbReference type="NCBI Taxonomy" id="355587"/>
    <lineage>
        <taxon>Eukaryota</taxon>
        <taxon>Metazoa</taxon>
        <taxon>Ecdysozoa</taxon>
        <taxon>Arthropoda</taxon>
        <taxon>Hexapoda</taxon>
        <taxon>Insecta</taxon>
        <taxon>Pterygota</taxon>
        <taxon>Neoptera</taxon>
        <taxon>Paraneoptera</taxon>
        <taxon>Hemiptera</taxon>
        <taxon>Heteroptera</taxon>
        <taxon>Panheteroptera</taxon>
        <taxon>Cimicomorpha</taxon>
        <taxon>Miridae</taxon>
        <taxon>Dicyphina</taxon>
        <taxon>Nesidiocoris</taxon>
    </lineage>
</organism>